<keyword evidence="2" id="KW-1185">Reference proteome</keyword>
<organism evidence="1 2">
    <name type="scientific">Thiosulfatimonas sediminis</name>
    <dbReference type="NCBI Taxonomy" id="2675054"/>
    <lineage>
        <taxon>Bacteria</taxon>
        <taxon>Pseudomonadati</taxon>
        <taxon>Pseudomonadota</taxon>
        <taxon>Gammaproteobacteria</taxon>
        <taxon>Thiotrichales</taxon>
        <taxon>Piscirickettsiaceae</taxon>
        <taxon>Thiosulfatimonas</taxon>
    </lineage>
</organism>
<sequence>MQTPDGQLINSFIVSEPASENTEQLLKMIIENVHYKIPNQGVVNVTGLVVWKKALSCLKEPSAISIIPSKVAWQHEDSNGWMSRISASYNGASKEKHWSVRQKSEPLYIENTPEIK</sequence>
<protein>
    <submittedName>
        <fullName evidence="1">Uncharacterized protein</fullName>
    </submittedName>
</protein>
<dbReference type="Proteomes" id="UP000501726">
    <property type="component" value="Chromosome"/>
</dbReference>
<dbReference type="EMBL" id="AP021889">
    <property type="protein sequence ID" value="BBP46142.1"/>
    <property type="molecule type" value="Genomic_DNA"/>
</dbReference>
<gene>
    <name evidence="1" type="ORF">THMIRHAS_15150</name>
</gene>
<evidence type="ECO:0000313" key="1">
    <source>
        <dbReference type="EMBL" id="BBP46142.1"/>
    </source>
</evidence>
<name>A0A6F8PVG7_9GAMM</name>
<proteinExistence type="predicted"/>
<evidence type="ECO:0000313" key="2">
    <source>
        <dbReference type="Proteomes" id="UP000501726"/>
    </source>
</evidence>
<dbReference type="AlphaFoldDB" id="A0A6F8PVG7"/>
<dbReference type="RefSeq" id="WP_173272483.1">
    <property type="nucleotide sequence ID" value="NZ_AP021889.1"/>
</dbReference>
<accession>A0A6F8PVG7</accession>
<dbReference type="KEGG" id="tse:THMIRHAS_15150"/>
<reference evidence="2" key="1">
    <citation type="submission" date="2019-11" db="EMBL/GenBank/DDBJ databases">
        <title>Isolation and characterization of two novel species in the genus Thiomicrorhabdus.</title>
        <authorList>
            <person name="Mochizuki J."/>
            <person name="Kojima H."/>
            <person name="Fukui M."/>
        </authorList>
    </citation>
    <scope>NUCLEOTIDE SEQUENCE [LARGE SCALE GENOMIC DNA]</scope>
    <source>
        <strain evidence="2">aks77</strain>
    </source>
</reference>